<evidence type="ECO:0000256" key="3">
    <source>
        <dbReference type="ARBA" id="ARBA00023004"/>
    </source>
</evidence>
<dbReference type="GO" id="GO:0009055">
    <property type="term" value="F:electron transfer activity"/>
    <property type="evidence" value="ECO:0007669"/>
    <property type="project" value="InterPro"/>
</dbReference>
<keyword evidence="3 4" id="KW-0408">Iron</keyword>
<dbReference type="PROSITE" id="PS51257">
    <property type="entry name" value="PROKAR_LIPOPROTEIN"/>
    <property type="match status" value="1"/>
</dbReference>
<dbReference type="PANTHER" id="PTHR35008">
    <property type="entry name" value="BLL4482 PROTEIN-RELATED"/>
    <property type="match status" value="1"/>
</dbReference>
<feature type="domain" description="Cytochrome c" evidence="5">
    <location>
        <begin position="42"/>
        <end position="181"/>
    </location>
</feature>
<dbReference type="EMBL" id="JACVXB010000003">
    <property type="protein sequence ID" value="MBD0832419.1"/>
    <property type="molecule type" value="Genomic_DNA"/>
</dbReference>
<dbReference type="SUPFAM" id="SSF46626">
    <property type="entry name" value="Cytochrome c"/>
    <property type="match status" value="1"/>
</dbReference>
<keyword evidence="1 4" id="KW-0349">Heme</keyword>
<dbReference type="GO" id="GO:0046872">
    <property type="term" value="F:metal ion binding"/>
    <property type="evidence" value="ECO:0007669"/>
    <property type="project" value="UniProtKB-KW"/>
</dbReference>
<evidence type="ECO:0000256" key="4">
    <source>
        <dbReference type="PROSITE-ProRule" id="PRU00433"/>
    </source>
</evidence>
<dbReference type="InterPro" id="IPR009056">
    <property type="entry name" value="Cyt_c-like_dom"/>
</dbReference>
<dbReference type="Gene3D" id="1.10.760.10">
    <property type="entry name" value="Cytochrome c-like domain"/>
    <property type="match status" value="1"/>
</dbReference>
<dbReference type="AlphaFoldDB" id="A0A8J6QI23"/>
<gene>
    <name evidence="6" type="ORF">ICJ83_09765</name>
</gene>
<evidence type="ECO:0000313" key="7">
    <source>
        <dbReference type="Proteomes" id="UP000600588"/>
    </source>
</evidence>
<reference evidence="6 7" key="1">
    <citation type="submission" date="2020-09" db="EMBL/GenBank/DDBJ databases">
        <title>TT11 complete genome.</title>
        <authorList>
            <person name="Wu Z."/>
        </authorList>
    </citation>
    <scope>NUCLEOTIDE SEQUENCE [LARGE SCALE GENOMIC DNA]</scope>
    <source>
        <strain evidence="6 7">TT11</strain>
    </source>
</reference>
<dbReference type="InterPro" id="IPR036909">
    <property type="entry name" value="Cyt_c-like_dom_sf"/>
</dbReference>
<proteinExistence type="predicted"/>
<dbReference type="PROSITE" id="PS51007">
    <property type="entry name" value="CYTC"/>
    <property type="match status" value="1"/>
</dbReference>
<comment type="caution">
    <text evidence="6">The sequence shown here is derived from an EMBL/GenBank/DDBJ whole genome shotgun (WGS) entry which is preliminary data.</text>
</comment>
<protein>
    <submittedName>
        <fullName evidence="6">C-type cytochrome</fullName>
    </submittedName>
</protein>
<dbReference type="GO" id="GO:0020037">
    <property type="term" value="F:heme binding"/>
    <property type="evidence" value="ECO:0007669"/>
    <property type="project" value="InterPro"/>
</dbReference>
<evidence type="ECO:0000259" key="5">
    <source>
        <dbReference type="PROSITE" id="PS51007"/>
    </source>
</evidence>
<evidence type="ECO:0000256" key="1">
    <source>
        <dbReference type="ARBA" id="ARBA00022617"/>
    </source>
</evidence>
<dbReference type="RefSeq" id="WP_188230194.1">
    <property type="nucleotide sequence ID" value="NZ_JACVXB010000003.1"/>
</dbReference>
<dbReference type="InterPro" id="IPR051459">
    <property type="entry name" value="Cytochrome_c-type_DH"/>
</dbReference>
<evidence type="ECO:0000313" key="6">
    <source>
        <dbReference type="EMBL" id="MBD0832419.1"/>
    </source>
</evidence>
<accession>A0A8J6QI23</accession>
<keyword evidence="2 4" id="KW-0479">Metal-binding</keyword>
<organism evidence="6 7">
    <name type="scientific">Aestuariibaculum sediminum</name>
    <dbReference type="NCBI Taxonomy" id="2770637"/>
    <lineage>
        <taxon>Bacteria</taxon>
        <taxon>Pseudomonadati</taxon>
        <taxon>Bacteroidota</taxon>
        <taxon>Flavobacteriia</taxon>
        <taxon>Flavobacteriales</taxon>
        <taxon>Flavobacteriaceae</taxon>
    </lineage>
</organism>
<keyword evidence="7" id="KW-1185">Reference proteome</keyword>
<dbReference type="PANTHER" id="PTHR35008:SF4">
    <property type="entry name" value="BLL4482 PROTEIN"/>
    <property type="match status" value="1"/>
</dbReference>
<sequence length="196" mass="21581">MKTNNLILSVVCSSILLACISKDKKETTEIYEPTIVKDVTIDPVKRGEHLVNAIGCHDCHTPKKFTENGMELDLDRLLSGHPADEVLPPYDETTAKSYLLFNMGLTAATGPWGTSFGANLTPHATGIGSWNEAQFLTAIKKGLYKGMEGSRPLLPPMPWQSYKNLPDDDLKAIFAYLKTIKPIENLVPANIPPKMN</sequence>
<evidence type="ECO:0000256" key="2">
    <source>
        <dbReference type="ARBA" id="ARBA00022723"/>
    </source>
</evidence>
<dbReference type="Proteomes" id="UP000600588">
    <property type="component" value="Unassembled WGS sequence"/>
</dbReference>
<name>A0A8J6QI23_9FLAO</name>